<sequence>MSLHKFVEYSRIFKKHGIPLGLRPNTIIYAKQLGRMLTEPLYAARAIDTALQHKMRKPGFDGVTPTDIRMIIRGPGSGGAGKLPPHVRRLASTRTLPALMVRPFQGRPLRDLYDLVEGMQHAMKTGKYDADPLLPRGWDQRWYRAHCKRMQEEKDAPSNNHSDRHHLSIADGEEHEEEVEEEGDMAAS</sequence>
<dbReference type="AlphaFoldDB" id="A0A4P9YY08"/>
<dbReference type="OrthoDB" id="10492484at2759"/>
<protein>
    <submittedName>
        <fullName evidence="2">Uncharacterized protein</fullName>
    </submittedName>
</protein>
<evidence type="ECO:0000313" key="2">
    <source>
        <dbReference type="EMBL" id="RKP24924.1"/>
    </source>
</evidence>
<proteinExistence type="predicted"/>
<name>A0A4P9YY08_9FUNG</name>
<feature type="compositionally biased region" description="Basic and acidic residues" evidence="1">
    <location>
        <begin position="151"/>
        <end position="168"/>
    </location>
</feature>
<keyword evidence="3" id="KW-1185">Reference proteome</keyword>
<feature type="compositionally biased region" description="Acidic residues" evidence="1">
    <location>
        <begin position="171"/>
        <end position="188"/>
    </location>
</feature>
<gene>
    <name evidence="2" type="ORF">SYNPS1DRAFT_29333</name>
</gene>
<accession>A0A4P9YY08</accession>
<feature type="region of interest" description="Disordered" evidence="1">
    <location>
        <begin position="151"/>
        <end position="188"/>
    </location>
</feature>
<evidence type="ECO:0000313" key="3">
    <source>
        <dbReference type="Proteomes" id="UP000278143"/>
    </source>
</evidence>
<dbReference type="Proteomes" id="UP000278143">
    <property type="component" value="Unassembled WGS sequence"/>
</dbReference>
<evidence type="ECO:0000256" key="1">
    <source>
        <dbReference type="SAM" id="MobiDB-lite"/>
    </source>
</evidence>
<dbReference type="EMBL" id="KZ989970">
    <property type="protein sequence ID" value="RKP24924.1"/>
    <property type="molecule type" value="Genomic_DNA"/>
</dbReference>
<reference evidence="3" key="1">
    <citation type="journal article" date="2018" name="Nat. Microbiol.">
        <title>Leveraging single-cell genomics to expand the fungal tree of life.</title>
        <authorList>
            <person name="Ahrendt S.R."/>
            <person name="Quandt C.A."/>
            <person name="Ciobanu D."/>
            <person name="Clum A."/>
            <person name="Salamov A."/>
            <person name="Andreopoulos B."/>
            <person name="Cheng J.F."/>
            <person name="Woyke T."/>
            <person name="Pelin A."/>
            <person name="Henrissat B."/>
            <person name="Reynolds N.K."/>
            <person name="Benny G.L."/>
            <person name="Smith M.E."/>
            <person name="James T.Y."/>
            <person name="Grigoriev I.V."/>
        </authorList>
    </citation>
    <scope>NUCLEOTIDE SEQUENCE [LARGE SCALE GENOMIC DNA]</scope>
    <source>
        <strain evidence="3">Benny S71-1</strain>
    </source>
</reference>
<feature type="non-terminal residue" evidence="2">
    <location>
        <position position="188"/>
    </location>
</feature>
<organism evidence="2 3">
    <name type="scientific">Syncephalis pseudoplumigaleata</name>
    <dbReference type="NCBI Taxonomy" id="1712513"/>
    <lineage>
        <taxon>Eukaryota</taxon>
        <taxon>Fungi</taxon>
        <taxon>Fungi incertae sedis</taxon>
        <taxon>Zoopagomycota</taxon>
        <taxon>Zoopagomycotina</taxon>
        <taxon>Zoopagomycetes</taxon>
        <taxon>Zoopagales</taxon>
        <taxon>Piptocephalidaceae</taxon>
        <taxon>Syncephalis</taxon>
    </lineage>
</organism>